<accession>A0A9Q1EFC5</accession>
<reference evidence="1" key="1">
    <citation type="journal article" date="2023" name="Science">
        <title>Genome structures resolve the early diversification of teleost fishes.</title>
        <authorList>
            <person name="Parey E."/>
            <person name="Louis A."/>
            <person name="Montfort J."/>
            <person name="Bouchez O."/>
            <person name="Roques C."/>
            <person name="Iampietro C."/>
            <person name="Lluch J."/>
            <person name="Castinel A."/>
            <person name="Donnadieu C."/>
            <person name="Desvignes T."/>
            <person name="Floi Bucao C."/>
            <person name="Jouanno E."/>
            <person name="Wen M."/>
            <person name="Mejri S."/>
            <person name="Dirks R."/>
            <person name="Jansen H."/>
            <person name="Henkel C."/>
            <person name="Chen W.J."/>
            <person name="Zahm M."/>
            <person name="Cabau C."/>
            <person name="Klopp C."/>
            <person name="Thompson A.W."/>
            <person name="Robinson-Rechavi M."/>
            <person name="Braasch I."/>
            <person name="Lecointre G."/>
            <person name="Bobe J."/>
            <person name="Postlethwait J.H."/>
            <person name="Berthelot C."/>
            <person name="Roest Crollius H."/>
            <person name="Guiguen Y."/>
        </authorList>
    </citation>
    <scope>NUCLEOTIDE SEQUENCE</scope>
    <source>
        <strain evidence="1">WJC10195</strain>
    </source>
</reference>
<comment type="caution">
    <text evidence="1">The sequence shown here is derived from an EMBL/GenBank/DDBJ whole genome shotgun (WGS) entry which is preliminary data.</text>
</comment>
<gene>
    <name evidence="1" type="ORF">SKAU_G00367310</name>
</gene>
<sequence length="73" mass="8420">MPLPFLVSRARVGKFGYNSLLRGFSRTHEPSVRDLYERRGVVLSQRRLAFSWRIVGRRLASLEESLAVIEGKM</sequence>
<evidence type="ECO:0000313" key="1">
    <source>
        <dbReference type="EMBL" id="KAJ8337765.1"/>
    </source>
</evidence>
<organism evidence="1 2">
    <name type="scientific">Synaphobranchus kaupii</name>
    <name type="common">Kaup's arrowtooth eel</name>
    <dbReference type="NCBI Taxonomy" id="118154"/>
    <lineage>
        <taxon>Eukaryota</taxon>
        <taxon>Metazoa</taxon>
        <taxon>Chordata</taxon>
        <taxon>Craniata</taxon>
        <taxon>Vertebrata</taxon>
        <taxon>Euteleostomi</taxon>
        <taxon>Actinopterygii</taxon>
        <taxon>Neopterygii</taxon>
        <taxon>Teleostei</taxon>
        <taxon>Anguilliformes</taxon>
        <taxon>Synaphobranchidae</taxon>
        <taxon>Synaphobranchus</taxon>
    </lineage>
</organism>
<evidence type="ECO:0000313" key="2">
    <source>
        <dbReference type="Proteomes" id="UP001152622"/>
    </source>
</evidence>
<dbReference type="Proteomes" id="UP001152622">
    <property type="component" value="Chromosome 18"/>
</dbReference>
<keyword evidence="2" id="KW-1185">Reference proteome</keyword>
<dbReference type="AlphaFoldDB" id="A0A9Q1EFC5"/>
<name>A0A9Q1EFC5_SYNKA</name>
<protein>
    <submittedName>
        <fullName evidence="1">Uncharacterized protein</fullName>
    </submittedName>
</protein>
<proteinExistence type="predicted"/>
<dbReference type="EMBL" id="JAINUF010000018">
    <property type="protein sequence ID" value="KAJ8337765.1"/>
    <property type="molecule type" value="Genomic_DNA"/>
</dbReference>